<gene>
    <name evidence="1" type="ORF">TVAG_159430</name>
</gene>
<evidence type="ECO:0000313" key="1">
    <source>
        <dbReference type="EMBL" id="EAX99923.1"/>
    </source>
</evidence>
<dbReference type="PANTHER" id="PTHR22767">
    <property type="entry name" value="N-TERMINAL ACETYLTRANSFERASE-RELATED"/>
    <property type="match status" value="1"/>
</dbReference>
<dbReference type="GO" id="GO:0007010">
    <property type="term" value="P:cytoskeleton organization"/>
    <property type="evidence" value="ECO:0000318"/>
    <property type="project" value="GO_Central"/>
</dbReference>
<dbReference type="InParanoid" id="A2F598"/>
<dbReference type="PANTHER" id="PTHR22767:SF3">
    <property type="entry name" value="N-ALPHA-ACETYLTRANSFERASE 25, NATB AUXILIARY SUBUNIT"/>
    <property type="match status" value="1"/>
</dbReference>
<dbReference type="KEGG" id="tva:4757743"/>
<proteinExistence type="predicted"/>
<reference evidence="1" key="2">
    <citation type="journal article" date="2007" name="Science">
        <title>Draft genome sequence of the sexually transmitted pathogen Trichomonas vaginalis.</title>
        <authorList>
            <person name="Carlton J.M."/>
            <person name="Hirt R.P."/>
            <person name="Silva J.C."/>
            <person name="Delcher A.L."/>
            <person name="Schatz M."/>
            <person name="Zhao Q."/>
            <person name="Wortman J.R."/>
            <person name="Bidwell S.L."/>
            <person name="Alsmark U.C.M."/>
            <person name="Besteiro S."/>
            <person name="Sicheritz-Ponten T."/>
            <person name="Noel C.J."/>
            <person name="Dacks J.B."/>
            <person name="Foster P.G."/>
            <person name="Simillion C."/>
            <person name="Van de Peer Y."/>
            <person name="Miranda-Saavedra D."/>
            <person name="Barton G.J."/>
            <person name="Westrop G.D."/>
            <person name="Mueller S."/>
            <person name="Dessi D."/>
            <person name="Fiori P.L."/>
            <person name="Ren Q."/>
            <person name="Paulsen I."/>
            <person name="Zhang H."/>
            <person name="Bastida-Corcuera F.D."/>
            <person name="Simoes-Barbosa A."/>
            <person name="Brown M.T."/>
            <person name="Hayes R.D."/>
            <person name="Mukherjee M."/>
            <person name="Okumura C.Y."/>
            <person name="Schneider R."/>
            <person name="Smith A.J."/>
            <person name="Vanacova S."/>
            <person name="Villalvazo M."/>
            <person name="Haas B.J."/>
            <person name="Pertea M."/>
            <person name="Feldblyum T.V."/>
            <person name="Utterback T.R."/>
            <person name="Shu C.L."/>
            <person name="Osoegawa K."/>
            <person name="de Jong P.J."/>
            <person name="Hrdy I."/>
            <person name="Horvathova L."/>
            <person name="Zubacova Z."/>
            <person name="Dolezal P."/>
            <person name="Malik S.B."/>
            <person name="Logsdon J.M. Jr."/>
            <person name="Henze K."/>
            <person name="Gupta A."/>
            <person name="Wang C.C."/>
            <person name="Dunne R.L."/>
            <person name="Upcroft J.A."/>
            <person name="Upcroft P."/>
            <person name="White O."/>
            <person name="Salzberg S.L."/>
            <person name="Tang P."/>
            <person name="Chiu C.-H."/>
            <person name="Lee Y.-S."/>
            <person name="Embley T.M."/>
            <person name="Coombs G.H."/>
            <person name="Mottram J.C."/>
            <person name="Tachezy J."/>
            <person name="Fraser-Liggett C.M."/>
            <person name="Johnson P.J."/>
        </authorList>
    </citation>
    <scope>NUCLEOTIDE SEQUENCE [LARGE SCALE GENOMIC DNA]</scope>
    <source>
        <strain evidence="1">G3</strain>
    </source>
</reference>
<dbReference type="SMR" id="A2F598"/>
<protein>
    <submittedName>
        <fullName evidence="1">Uncharacterized protein</fullName>
    </submittedName>
</protein>
<dbReference type="GO" id="GO:0031416">
    <property type="term" value="C:NatB complex"/>
    <property type="evidence" value="ECO:0000318"/>
    <property type="project" value="GO_Central"/>
</dbReference>
<accession>A2F598</accession>
<sequence>MSLSEQQLRPYIRRFEDIREYCKNNNIKEAKKIIAEQEKKKTQPNNLPFVELYKGAFALGQKNVEEALAYCEKIEEKKPNDALFLESFIKLYRSTGAEEECVPIYKRLVALCQKNVEALTQAIICMLISGYFNDAQETSMQLTRLAQVETSFLICATCCYFRALHEKPQFYAFAAKFFEKAQPKQYDAIYMYVESMIKSNQAEKALAYVQSADVQKILSYDKMGLIRLEISCLQALGKTEEIGKLAEKFLRTINAESIDEWRLVVEHHPNALQVIQDLNKGKRRGPKLAEIDYQIKNGSDASDLIIDYANSRQNVGYLFGDLRKYVNDQNRQKLSAINDQALHEYITGEFIGEVTNSRSAVIKAEHLLKEYSKTNDRKYLVEAASTCALFDEAPECRLMLIRLATFFGATSFIGENQTKLKLEAIQFLSLGHVFAEGIINQLDIDEMKRISNLTEQFCFNSITGFNQFYQRCIDDRHFITLLQATNIRKEIMQHRIRYLYKVVDLWTSILENEKTEIVKNKMRVLTQTKSIEELVNKTDETALPLYTDVQKLIYPDTLDLVKGVSLLTQIILAENVDEKLVNDIPVLYKDFADFVKEGKVSEESSLFSLASMMMFAKKHQKNVDQIIAVVDKYNERKLKEIDERPSPFNKTVEEQKKRLEKAINTIKAFK</sequence>
<name>A2F598_TRIV3</name>
<dbReference type="AlphaFoldDB" id="A2F598"/>
<dbReference type="STRING" id="5722.A2F598"/>
<dbReference type="OrthoDB" id="1874341at2759"/>
<dbReference type="SUPFAM" id="SSF48452">
    <property type="entry name" value="TPR-like"/>
    <property type="match status" value="1"/>
</dbReference>
<dbReference type="Proteomes" id="UP000001542">
    <property type="component" value="Unassembled WGS sequence"/>
</dbReference>
<reference evidence="1" key="1">
    <citation type="submission" date="2006-10" db="EMBL/GenBank/DDBJ databases">
        <authorList>
            <person name="Amadeo P."/>
            <person name="Zhao Q."/>
            <person name="Wortman J."/>
            <person name="Fraser-Liggett C."/>
            <person name="Carlton J."/>
        </authorList>
    </citation>
    <scope>NUCLEOTIDE SEQUENCE</scope>
    <source>
        <strain evidence="1">G3</strain>
    </source>
</reference>
<dbReference type="RefSeq" id="XP_001312853.1">
    <property type="nucleotide sequence ID" value="XM_001312852.1"/>
</dbReference>
<evidence type="ECO:0000313" key="2">
    <source>
        <dbReference type="Proteomes" id="UP000001542"/>
    </source>
</evidence>
<dbReference type="VEuPathDB" id="TrichDB:TVAG_159430"/>
<dbReference type="EMBL" id="DS113620">
    <property type="protein sequence ID" value="EAX99923.1"/>
    <property type="molecule type" value="Genomic_DNA"/>
</dbReference>
<keyword evidence="2" id="KW-1185">Reference proteome</keyword>
<dbReference type="VEuPathDB" id="TrichDB:TVAGG3_0160020"/>
<dbReference type="InterPro" id="IPR011990">
    <property type="entry name" value="TPR-like_helical_dom_sf"/>
</dbReference>
<dbReference type="GO" id="GO:0010698">
    <property type="term" value="F:acetyltransferase activator activity"/>
    <property type="evidence" value="ECO:0000318"/>
    <property type="project" value="GO_Central"/>
</dbReference>
<dbReference type="GO" id="GO:0005737">
    <property type="term" value="C:cytoplasm"/>
    <property type="evidence" value="ECO:0000318"/>
    <property type="project" value="GO_Central"/>
</dbReference>
<organism evidence="1 2">
    <name type="scientific">Trichomonas vaginalis (strain ATCC PRA-98 / G3)</name>
    <dbReference type="NCBI Taxonomy" id="412133"/>
    <lineage>
        <taxon>Eukaryota</taxon>
        <taxon>Metamonada</taxon>
        <taxon>Parabasalia</taxon>
        <taxon>Trichomonadida</taxon>
        <taxon>Trichomonadidae</taxon>
        <taxon>Trichomonas</taxon>
    </lineage>
</organism>
<dbReference type="Gene3D" id="1.25.40.10">
    <property type="entry name" value="Tetratricopeptide repeat domain"/>
    <property type="match status" value="1"/>
</dbReference>